<accession>A0A833S7G0</accession>
<keyword evidence="2" id="KW-1185">Reference proteome</keyword>
<dbReference type="Proteomes" id="UP000655588">
    <property type="component" value="Unassembled WGS sequence"/>
</dbReference>
<sequence length="120" mass="12831">MLSLGAWGGAVAVCIEREIFPAVVLAQPHSERILGCFPHEWQSSGGTLQASCNAAVGLWAKVASLSRARGPMRFLVHRVSGTLSSSLLVLPMKKMMRGPTRVETRSAAGTAVDRCREAKV</sequence>
<gene>
    <name evidence="1" type="ORF">E2986_12748</name>
</gene>
<evidence type="ECO:0000313" key="1">
    <source>
        <dbReference type="EMBL" id="KAF3424672.1"/>
    </source>
</evidence>
<dbReference type="AlphaFoldDB" id="A0A833S7G0"/>
<proteinExistence type="predicted"/>
<evidence type="ECO:0000313" key="2">
    <source>
        <dbReference type="Proteomes" id="UP000655588"/>
    </source>
</evidence>
<reference evidence="1" key="1">
    <citation type="submission" date="2019-11" db="EMBL/GenBank/DDBJ databases">
        <title>The nuclear and mitochondrial genomes of Frieseomelitta varia - a highly eusocial stingless bee (Meliponini) with a permanently sterile worker caste.</title>
        <authorList>
            <person name="Freitas F.C.P."/>
            <person name="Lourenco A.P."/>
            <person name="Nunes F.M.F."/>
            <person name="Paschoal A.R."/>
            <person name="Abreu F.C.P."/>
            <person name="Barbin F.O."/>
            <person name="Bataglia L."/>
            <person name="Cardoso-Junior C.A.M."/>
            <person name="Cervoni M.S."/>
            <person name="Silva S.R."/>
            <person name="Dalarmi F."/>
            <person name="Del Lama M.A."/>
            <person name="Depintor T.S."/>
            <person name="Ferreira K.M."/>
            <person name="Goria P.S."/>
            <person name="Jaskot M.C."/>
            <person name="Lago D.C."/>
            <person name="Luna-Lucena D."/>
            <person name="Moda L.M."/>
            <person name="Nascimento L."/>
            <person name="Pedrino M."/>
            <person name="Rabico F.O."/>
            <person name="Sanches F.C."/>
            <person name="Santos D.E."/>
            <person name="Santos C.G."/>
            <person name="Vieira J."/>
            <person name="Lopes T.F."/>
            <person name="Barchuk A.R."/>
            <person name="Hartfelder K."/>
            <person name="Simoes Z.L.P."/>
            <person name="Bitondi M.M.G."/>
            <person name="Pinheiro D.G."/>
        </authorList>
    </citation>
    <scope>NUCLEOTIDE SEQUENCE</scope>
    <source>
        <strain evidence="1">USP_RPSP 00005682</strain>
        <tissue evidence="1">Whole individual</tissue>
    </source>
</reference>
<name>A0A833S7G0_9HYME</name>
<dbReference type="EMBL" id="WNWW01000454">
    <property type="protein sequence ID" value="KAF3424672.1"/>
    <property type="molecule type" value="Genomic_DNA"/>
</dbReference>
<organism evidence="1 2">
    <name type="scientific">Frieseomelitta varia</name>
    <dbReference type="NCBI Taxonomy" id="561572"/>
    <lineage>
        <taxon>Eukaryota</taxon>
        <taxon>Metazoa</taxon>
        <taxon>Ecdysozoa</taxon>
        <taxon>Arthropoda</taxon>
        <taxon>Hexapoda</taxon>
        <taxon>Insecta</taxon>
        <taxon>Pterygota</taxon>
        <taxon>Neoptera</taxon>
        <taxon>Endopterygota</taxon>
        <taxon>Hymenoptera</taxon>
        <taxon>Apocrita</taxon>
        <taxon>Aculeata</taxon>
        <taxon>Apoidea</taxon>
        <taxon>Anthophila</taxon>
        <taxon>Apidae</taxon>
        <taxon>Frieseomelitta</taxon>
    </lineage>
</organism>
<comment type="caution">
    <text evidence="1">The sequence shown here is derived from an EMBL/GenBank/DDBJ whole genome shotgun (WGS) entry which is preliminary data.</text>
</comment>
<protein>
    <submittedName>
        <fullName evidence="1">Uncharacterized protein</fullName>
    </submittedName>
</protein>